<dbReference type="PROSITE" id="PS50075">
    <property type="entry name" value="CARRIER"/>
    <property type="match status" value="1"/>
</dbReference>
<comment type="caution">
    <text evidence="5">The sequence shown here is derived from an EMBL/GenBank/DDBJ whole genome shotgun (WGS) entry which is preliminary data.</text>
</comment>
<dbReference type="InterPro" id="IPR006162">
    <property type="entry name" value="Ppantetheine_attach_site"/>
</dbReference>
<dbReference type="PANTHER" id="PTHR45527:SF1">
    <property type="entry name" value="FATTY ACID SYNTHASE"/>
    <property type="match status" value="1"/>
</dbReference>
<keyword evidence="2" id="KW-0597">Phosphoprotein</keyword>
<evidence type="ECO:0000256" key="3">
    <source>
        <dbReference type="ARBA" id="ARBA00023194"/>
    </source>
</evidence>
<evidence type="ECO:0000313" key="6">
    <source>
        <dbReference type="Proteomes" id="UP000248132"/>
    </source>
</evidence>
<evidence type="ECO:0000259" key="4">
    <source>
        <dbReference type="PROSITE" id="PS50075"/>
    </source>
</evidence>
<dbReference type="Pfam" id="PF00550">
    <property type="entry name" value="PP-binding"/>
    <property type="match status" value="1"/>
</dbReference>
<feature type="domain" description="Carrier" evidence="4">
    <location>
        <begin position="14"/>
        <end position="91"/>
    </location>
</feature>
<dbReference type="SUPFAM" id="SSF47336">
    <property type="entry name" value="ACP-like"/>
    <property type="match status" value="1"/>
</dbReference>
<dbReference type="GO" id="GO:0005737">
    <property type="term" value="C:cytoplasm"/>
    <property type="evidence" value="ECO:0007669"/>
    <property type="project" value="TreeGrafter"/>
</dbReference>
<evidence type="ECO:0000313" key="5">
    <source>
        <dbReference type="EMBL" id="PYG84941.1"/>
    </source>
</evidence>
<name>A0A318XGE7_9FIRM</name>
<keyword evidence="3" id="KW-0045">Antibiotic biosynthesis</keyword>
<dbReference type="InterPro" id="IPR036736">
    <property type="entry name" value="ACP-like_sf"/>
</dbReference>
<organism evidence="5 6">
    <name type="scientific">Ruminiclostridium sufflavum DSM 19573</name>
    <dbReference type="NCBI Taxonomy" id="1121337"/>
    <lineage>
        <taxon>Bacteria</taxon>
        <taxon>Bacillati</taxon>
        <taxon>Bacillota</taxon>
        <taxon>Clostridia</taxon>
        <taxon>Eubacteriales</taxon>
        <taxon>Oscillospiraceae</taxon>
        <taxon>Ruminiclostridium</taxon>
    </lineage>
</organism>
<dbReference type="GO" id="GO:0044550">
    <property type="term" value="P:secondary metabolite biosynthetic process"/>
    <property type="evidence" value="ECO:0007669"/>
    <property type="project" value="TreeGrafter"/>
</dbReference>
<dbReference type="Gene3D" id="1.10.1200.10">
    <property type="entry name" value="ACP-like"/>
    <property type="match status" value="1"/>
</dbReference>
<dbReference type="RefSeq" id="WP_110463357.1">
    <property type="nucleotide sequence ID" value="NZ_QKMR01000027.1"/>
</dbReference>
<evidence type="ECO:0000256" key="1">
    <source>
        <dbReference type="ARBA" id="ARBA00022450"/>
    </source>
</evidence>
<gene>
    <name evidence="5" type="ORF">LY28_03399</name>
</gene>
<dbReference type="PROSITE" id="PS00012">
    <property type="entry name" value="PHOSPHOPANTETHEINE"/>
    <property type="match status" value="1"/>
</dbReference>
<dbReference type="AlphaFoldDB" id="A0A318XGE7"/>
<accession>A0A318XGE7</accession>
<dbReference type="PANTHER" id="PTHR45527">
    <property type="entry name" value="NONRIBOSOMAL PEPTIDE SYNTHETASE"/>
    <property type="match status" value="1"/>
</dbReference>
<dbReference type="InterPro" id="IPR020806">
    <property type="entry name" value="PKS_PP-bd"/>
</dbReference>
<keyword evidence="6" id="KW-1185">Reference proteome</keyword>
<dbReference type="GO" id="GO:0043041">
    <property type="term" value="P:amino acid activation for nonribosomal peptide biosynthetic process"/>
    <property type="evidence" value="ECO:0007669"/>
    <property type="project" value="TreeGrafter"/>
</dbReference>
<dbReference type="EMBL" id="QKMR01000027">
    <property type="protein sequence ID" value="PYG84941.1"/>
    <property type="molecule type" value="Genomic_DNA"/>
</dbReference>
<dbReference type="SMART" id="SM00823">
    <property type="entry name" value="PKS_PP"/>
    <property type="match status" value="1"/>
</dbReference>
<dbReference type="GO" id="GO:0017000">
    <property type="term" value="P:antibiotic biosynthetic process"/>
    <property type="evidence" value="ECO:0007669"/>
    <property type="project" value="UniProtKB-KW"/>
</dbReference>
<sequence>MLNDDKKNEITQSCQLRTTEQKLINIWGEDQIFDSDAIQVNDNFFELGGNSIIAIKIIVRIKTYFGINLSPKILFQSPTIAELAKVVDQLIRPSDNLNTSESREEFEI</sequence>
<dbReference type="GO" id="GO:0031177">
    <property type="term" value="F:phosphopantetheine binding"/>
    <property type="evidence" value="ECO:0007669"/>
    <property type="project" value="InterPro"/>
</dbReference>
<reference evidence="5 6" key="1">
    <citation type="submission" date="2018-06" db="EMBL/GenBank/DDBJ databases">
        <title>Genomic Encyclopedia of Type Strains, Phase I: the one thousand microbial genomes (KMG-I) project.</title>
        <authorList>
            <person name="Kyrpides N."/>
        </authorList>
    </citation>
    <scope>NUCLEOTIDE SEQUENCE [LARGE SCALE GENOMIC DNA]</scope>
    <source>
        <strain evidence="5 6">DSM 19573</strain>
    </source>
</reference>
<protein>
    <submittedName>
        <fullName evidence="5">Phosphopantetheine binding protein</fullName>
    </submittedName>
</protein>
<dbReference type="OrthoDB" id="9803968at2"/>
<dbReference type="InterPro" id="IPR009081">
    <property type="entry name" value="PP-bd_ACP"/>
</dbReference>
<keyword evidence="1" id="KW-0596">Phosphopantetheine</keyword>
<proteinExistence type="predicted"/>
<dbReference type="Proteomes" id="UP000248132">
    <property type="component" value="Unassembled WGS sequence"/>
</dbReference>
<evidence type="ECO:0000256" key="2">
    <source>
        <dbReference type="ARBA" id="ARBA00022553"/>
    </source>
</evidence>